<dbReference type="NCBIfam" id="TIGR00231">
    <property type="entry name" value="small_GTP"/>
    <property type="match status" value="1"/>
</dbReference>
<evidence type="ECO:0000256" key="2">
    <source>
        <dbReference type="ARBA" id="ARBA00022741"/>
    </source>
</evidence>
<evidence type="ECO:0000313" key="4">
    <source>
        <dbReference type="Proteomes" id="UP000001554"/>
    </source>
</evidence>
<dbReference type="GO" id="GO:0003924">
    <property type="term" value="F:GTPase activity"/>
    <property type="evidence" value="ECO:0000318"/>
    <property type="project" value="GO_Central"/>
</dbReference>
<dbReference type="SUPFAM" id="SSF52540">
    <property type="entry name" value="P-loop containing nucleoside triphosphate hydrolases"/>
    <property type="match status" value="1"/>
</dbReference>
<comment type="similarity">
    <text evidence="1">Belongs to the small GTPase superfamily. Rab family.</text>
</comment>
<sequence length="237" mass="26930">MADLRASVPEYDKEDGEYKVKVICLGDSAVGKSKLVERFLMDGYQPQQLSTYALTLFRYQTEVGGKDVCVDFWDTAGQERFNNMHPSYYYQAHCCILVFDVTRKVTYKNLPNWFKELRQYRPEIPCLVCANKIDDVDYKVTQKSFNFAKKHQLPFYFVSASDGTNVVKMFREAIQSAVGYKENTTDFTDLVMRELENLDDLSLSNDVDSGVDTAGNSAETHTDEADEEQAEGATGTT</sequence>
<dbReference type="OrthoDB" id="48625at2759"/>
<dbReference type="PROSITE" id="PS51419">
    <property type="entry name" value="RAB"/>
    <property type="match status" value="1"/>
</dbReference>
<organism evidence="4 5">
    <name type="scientific">Branchiostoma floridae</name>
    <name type="common">Florida lancelet</name>
    <name type="synonym">Amphioxus</name>
    <dbReference type="NCBI Taxonomy" id="7739"/>
    <lineage>
        <taxon>Eukaryota</taxon>
        <taxon>Metazoa</taxon>
        <taxon>Chordata</taxon>
        <taxon>Cephalochordata</taxon>
        <taxon>Leptocardii</taxon>
        <taxon>Amphioxiformes</taxon>
        <taxon>Branchiostomatidae</taxon>
        <taxon>Branchiostoma</taxon>
    </lineage>
</organism>
<dbReference type="Proteomes" id="UP000001554">
    <property type="component" value="Chromosome 19"/>
</dbReference>
<accession>A0A9J7KGT8</accession>
<dbReference type="InterPro" id="IPR005225">
    <property type="entry name" value="Small_GTP-bd"/>
</dbReference>
<dbReference type="SMART" id="SM00176">
    <property type="entry name" value="RAN"/>
    <property type="match status" value="1"/>
</dbReference>
<feature type="compositionally biased region" description="Low complexity" evidence="3">
    <location>
        <begin position="203"/>
        <end position="212"/>
    </location>
</feature>
<dbReference type="Pfam" id="PF00071">
    <property type="entry name" value="Ras"/>
    <property type="match status" value="1"/>
</dbReference>
<dbReference type="OMA" id="YHEAHAC"/>
<evidence type="ECO:0000256" key="3">
    <source>
        <dbReference type="SAM" id="MobiDB-lite"/>
    </source>
</evidence>
<keyword evidence="4" id="KW-1185">Reference proteome</keyword>
<evidence type="ECO:0000256" key="1">
    <source>
        <dbReference type="ARBA" id="ARBA00006270"/>
    </source>
</evidence>
<dbReference type="PRINTS" id="PR00449">
    <property type="entry name" value="RASTRNSFRMNG"/>
</dbReference>
<dbReference type="PANTHER" id="PTHR47978">
    <property type="match status" value="1"/>
</dbReference>
<reference evidence="5" key="2">
    <citation type="submission" date="2025-08" db="UniProtKB">
        <authorList>
            <consortium name="RefSeq"/>
        </authorList>
    </citation>
    <scope>IDENTIFICATION</scope>
    <source>
        <strain evidence="5">S238N-H82</strain>
        <tissue evidence="5">Testes</tissue>
    </source>
</reference>
<dbReference type="AlphaFoldDB" id="A0A9J7KGT8"/>
<keyword evidence="2" id="KW-0547">Nucleotide-binding</keyword>
<protein>
    <submittedName>
        <fullName evidence="5">Rab-like protein 2B isoform X1</fullName>
    </submittedName>
</protein>
<dbReference type="SMART" id="SM00173">
    <property type="entry name" value="RAS"/>
    <property type="match status" value="1"/>
</dbReference>
<proteinExistence type="inferred from homology"/>
<gene>
    <name evidence="5" type="primary">LOC118406444</name>
</gene>
<dbReference type="RefSeq" id="XP_035662389.1">
    <property type="nucleotide sequence ID" value="XM_035806496.1"/>
</dbReference>
<dbReference type="InterPro" id="IPR027417">
    <property type="entry name" value="P-loop_NTPase"/>
</dbReference>
<dbReference type="InterPro" id="IPR001806">
    <property type="entry name" value="Small_GTPase"/>
</dbReference>
<feature type="region of interest" description="Disordered" evidence="3">
    <location>
        <begin position="203"/>
        <end position="237"/>
    </location>
</feature>
<dbReference type="GO" id="GO:0005525">
    <property type="term" value="F:GTP binding"/>
    <property type="evidence" value="ECO:0000318"/>
    <property type="project" value="GO_Central"/>
</dbReference>
<evidence type="ECO:0000313" key="5">
    <source>
        <dbReference type="RefSeq" id="XP_035662389.1"/>
    </source>
</evidence>
<dbReference type="GeneID" id="118406444"/>
<name>A0A9J7KGT8_BRAFL</name>
<dbReference type="Gene3D" id="3.40.50.300">
    <property type="entry name" value="P-loop containing nucleotide triphosphate hydrolases"/>
    <property type="match status" value="1"/>
</dbReference>
<dbReference type="SMART" id="SM00175">
    <property type="entry name" value="RAB"/>
    <property type="match status" value="1"/>
</dbReference>
<dbReference type="KEGG" id="bfo:118406444"/>
<dbReference type="FunFam" id="3.40.50.300:FF:001656">
    <property type="entry name" value="Rab11B GTPase, putative"/>
    <property type="match status" value="1"/>
</dbReference>
<dbReference type="SMART" id="SM00174">
    <property type="entry name" value="RHO"/>
    <property type="match status" value="1"/>
</dbReference>
<reference evidence="4" key="1">
    <citation type="journal article" date="2020" name="Nat. Ecol. Evol.">
        <title>Deeply conserved synteny resolves early events in vertebrate evolution.</title>
        <authorList>
            <person name="Simakov O."/>
            <person name="Marletaz F."/>
            <person name="Yue J.X."/>
            <person name="O'Connell B."/>
            <person name="Jenkins J."/>
            <person name="Brandt A."/>
            <person name="Calef R."/>
            <person name="Tung C.H."/>
            <person name="Huang T.K."/>
            <person name="Schmutz J."/>
            <person name="Satoh N."/>
            <person name="Yu J.K."/>
            <person name="Putnam N.H."/>
            <person name="Green R.E."/>
            <person name="Rokhsar D.S."/>
        </authorList>
    </citation>
    <scope>NUCLEOTIDE SEQUENCE [LARGE SCALE GENOMIC DNA]</scope>
    <source>
        <strain evidence="4">S238N-H82</strain>
    </source>
</reference>